<evidence type="ECO:0000256" key="6">
    <source>
        <dbReference type="ARBA" id="ARBA00022692"/>
    </source>
</evidence>
<dbReference type="CDD" id="cd13912">
    <property type="entry name" value="CcO_II_C"/>
    <property type="match status" value="1"/>
</dbReference>
<dbReference type="InterPro" id="IPR008972">
    <property type="entry name" value="Cupredoxin"/>
</dbReference>
<evidence type="ECO:0000256" key="4">
    <source>
        <dbReference type="ARBA" id="ARBA00022448"/>
    </source>
</evidence>
<keyword evidence="4 15" id="KW-0813">Transport</keyword>
<evidence type="ECO:0000256" key="5">
    <source>
        <dbReference type="ARBA" id="ARBA00022660"/>
    </source>
</evidence>
<evidence type="ECO:0000256" key="13">
    <source>
        <dbReference type="ARBA" id="ARBA00024688"/>
    </source>
</evidence>
<organism evidence="21 22">
    <name type="scientific">Rhodovulum sulfidophilum</name>
    <name type="common">Rhodobacter sulfidophilus</name>
    <dbReference type="NCBI Taxonomy" id="35806"/>
    <lineage>
        <taxon>Bacteria</taxon>
        <taxon>Pseudomonadati</taxon>
        <taxon>Pseudomonadota</taxon>
        <taxon>Alphaproteobacteria</taxon>
        <taxon>Rhodobacterales</taxon>
        <taxon>Paracoccaceae</taxon>
        <taxon>Rhodovulum</taxon>
    </lineage>
</organism>
<evidence type="ECO:0000256" key="12">
    <source>
        <dbReference type="ARBA" id="ARBA00023136"/>
    </source>
</evidence>
<dbReference type="GO" id="GO:0042773">
    <property type="term" value="P:ATP synthesis coupled electron transport"/>
    <property type="evidence" value="ECO:0007669"/>
    <property type="project" value="TreeGrafter"/>
</dbReference>
<comment type="cofactor">
    <cofactor evidence="16">
        <name>Cu cation</name>
        <dbReference type="ChEBI" id="CHEBI:23378"/>
    </cofactor>
    <text evidence="16">Binds a copper A center.</text>
</comment>
<keyword evidence="8" id="KW-1278">Translocase</keyword>
<feature type="transmembrane region" description="Helical" evidence="17">
    <location>
        <begin position="62"/>
        <end position="83"/>
    </location>
</feature>
<dbReference type="InterPro" id="IPR034210">
    <property type="entry name" value="CcO_II_C"/>
</dbReference>
<dbReference type="InterPro" id="IPR002429">
    <property type="entry name" value="CcO_II-like_C"/>
</dbReference>
<dbReference type="NCBIfam" id="TIGR02866">
    <property type="entry name" value="CoxB"/>
    <property type="match status" value="1"/>
</dbReference>
<name>A0A2W5QKZ4_RHOSU</name>
<evidence type="ECO:0000256" key="16">
    <source>
        <dbReference type="RuleBase" id="RU004024"/>
    </source>
</evidence>
<dbReference type="GO" id="GO:0016491">
    <property type="term" value="F:oxidoreductase activity"/>
    <property type="evidence" value="ECO:0007669"/>
    <property type="project" value="InterPro"/>
</dbReference>
<dbReference type="AlphaFoldDB" id="A0A2W5QKZ4"/>
<comment type="catalytic activity">
    <reaction evidence="14 16">
        <text>4 Fe(II)-[cytochrome c] + O2 + 8 H(+)(in) = 4 Fe(III)-[cytochrome c] + 2 H2O + 4 H(+)(out)</text>
        <dbReference type="Rhea" id="RHEA:11436"/>
        <dbReference type="Rhea" id="RHEA-COMP:10350"/>
        <dbReference type="Rhea" id="RHEA-COMP:14399"/>
        <dbReference type="ChEBI" id="CHEBI:15377"/>
        <dbReference type="ChEBI" id="CHEBI:15378"/>
        <dbReference type="ChEBI" id="CHEBI:15379"/>
        <dbReference type="ChEBI" id="CHEBI:29033"/>
        <dbReference type="ChEBI" id="CHEBI:29034"/>
        <dbReference type="EC" id="7.1.1.9"/>
    </reaction>
</comment>
<evidence type="ECO:0000256" key="8">
    <source>
        <dbReference type="ARBA" id="ARBA00022967"/>
    </source>
</evidence>
<evidence type="ECO:0000256" key="3">
    <source>
        <dbReference type="ARBA" id="ARBA00007866"/>
    </source>
</evidence>
<keyword evidence="18" id="KW-0732">Signal</keyword>
<dbReference type="Pfam" id="PF02790">
    <property type="entry name" value="COX2_TM"/>
    <property type="match status" value="1"/>
</dbReference>
<dbReference type="Pfam" id="PF00116">
    <property type="entry name" value="COX2"/>
    <property type="match status" value="1"/>
</dbReference>
<feature type="signal peptide" evidence="18">
    <location>
        <begin position="1"/>
        <end position="22"/>
    </location>
</feature>
<dbReference type="GO" id="GO:0005886">
    <property type="term" value="C:plasma membrane"/>
    <property type="evidence" value="ECO:0007669"/>
    <property type="project" value="UniProtKB-SubCell"/>
</dbReference>
<dbReference type="SUPFAM" id="SSF49503">
    <property type="entry name" value="Cupredoxins"/>
    <property type="match status" value="1"/>
</dbReference>
<comment type="function">
    <text evidence="13 16">Subunits I and II form the functional core of the enzyme complex. Electrons originating in cytochrome c are transferred via heme a and Cu(A) to the binuclear center formed by heme a3 and Cu(B).</text>
</comment>
<accession>A0A2W5QKZ4</accession>
<dbReference type="GO" id="GO:0005507">
    <property type="term" value="F:copper ion binding"/>
    <property type="evidence" value="ECO:0007669"/>
    <property type="project" value="InterPro"/>
</dbReference>
<evidence type="ECO:0000256" key="10">
    <source>
        <dbReference type="ARBA" id="ARBA00022989"/>
    </source>
</evidence>
<dbReference type="PROSITE" id="PS00078">
    <property type="entry name" value="COX2"/>
    <property type="match status" value="1"/>
</dbReference>
<keyword evidence="11 16" id="KW-0186">Copper</keyword>
<evidence type="ECO:0000256" key="1">
    <source>
        <dbReference type="ARBA" id="ARBA00001971"/>
    </source>
</evidence>
<proteinExistence type="inferred from homology"/>
<evidence type="ECO:0000313" key="21">
    <source>
        <dbReference type="EMBL" id="PZQ52180.1"/>
    </source>
</evidence>
<evidence type="ECO:0000256" key="7">
    <source>
        <dbReference type="ARBA" id="ARBA00022723"/>
    </source>
</evidence>
<comment type="subcellular location">
    <subcellularLocation>
        <location evidence="15">Cell membrane</location>
        <topology evidence="15">Multi-pass membrane protein</topology>
    </subcellularLocation>
    <subcellularLocation>
        <location evidence="2">Membrane</location>
        <topology evidence="2">Multi-pass membrane protein</topology>
    </subcellularLocation>
</comment>
<dbReference type="SUPFAM" id="SSF81464">
    <property type="entry name" value="Cytochrome c oxidase subunit II-like, transmembrane region"/>
    <property type="match status" value="1"/>
</dbReference>
<evidence type="ECO:0000313" key="22">
    <source>
        <dbReference type="Proteomes" id="UP000249185"/>
    </source>
</evidence>
<dbReference type="EC" id="7.1.1.9" evidence="16"/>
<dbReference type="Gene3D" id="1.10.287.90">
    <property type="match status" value="1"/>
</dbReference>
<evidence type="ECO:0000256" key="14">
    <source>
        <dbReference type="ARBA" id="ARBA00047816"/>
    </source>
</evidence>
<sequence>MKQLLIALWIGLATLMSGGAVFGQTAGEPTDLPVIGAPVPGGVNYQPAVTPVAHDMHWLSGMIHWIMLFVVLFVTALLAICVVKFNRKANPTPASFTHNTKIEIAWTLIPVLILIVIGSFSLPILFKQLEVPEPDLTIKATGNQWYWSYDYPENEFAFDSLMLAREDLEAYGYTDDLYLLATDTAVVVPVNATVRLLTTGADVIHSWTIPAFGVKMDAVPGRLNETWFRAEKEGIYFGQCSELCGKDHSFMPITVKVVSAEQYKAWLDWAIEEYGGTASPDGVAQAN</sequence>
<comment type="caution">
    <text evidence="21">The sequence shown here is derived from an EMBL/GenBank/DDBJ whole genome shotgun (WGS) entry which is preliminary data.</text>
</comment>
<dbReference type="Gene3D" id="2.60.40.420">
    <property type="entry name" value="Cupredoxins - blue copper proteins"/>
    <property type="match status" value="1"/>
</dbReference>
<feature type="chain" id="PRO_5015900167" description="Cytochrome c oxidase subunit 2" evidence="18">
    <location>
        <begin position="23"/>
        <end position="287"/>
    </location>
</feature>
<keyword evidence="9 15" id="KW-0249">Electron transport</keyword>
<keyword evidence="6 15" id="KW-0812">Transmembrane</keyword>
<dbReference type="InterPro" id="IPR001505">
    <property type="entry name" value="Copper_CuA"/>
</dbReference>
<comment type="similarity">
    <text evidence="3 15">Belongs to the cytochrome c oxidase subunit 2 family.</text>
</comment>
<dbReference type="FunFam" id="2.60.40.420:FF:000001">
    <property type="entry name" value="Cytochrome c oxidase subunit 2"/>
    <property type="match status" value="1"/>
</dbReference>
<feature type="domain" description="Cytochrome oxidase subunit II transmembrane region profile" evidence="20">
    <location>
        <begin position="37"/>
        <end position="132"/>
    </location>
</feature>
<evidence type="ECO:0000259" key="20">
    <source>
        <dbReference type="PROSITE" id="PS50999"/>
    </source>
</evidence>
<dbReference type="Proteomes" id="UP000249185">
    <property type="component" value="Unassembled WGS sequence"/>
</dbReference>
<gene>
    <name evidence="21" type="primary">coxB</name>
    <name evidence="21" type="ORF">DI556_00495</name>
</gene>
<reference evidence="21 22" key="1">
    <citation type="submission" date="2017-08" db="EMBL/GenBank/DDBJ databases">
        <title>Infants hospitalized years apart are colonized by the same room-sourced microbial strains.</title>
        <authorList>
            <person name="Brooks B."/>
            <person name="Olm M.R."/>
            <person name="Firek B.A."/>
            <person name="Baker R."/>
            <person name="Thomas B.C."/>
            <person name="Morowitz M.J."/>
            <person name="Banfield J.F."/>
        </authorList>
    </citation>
    <scope>NUCLEOTIDE SEQUENCE [LARGE SCALE GENOMIC DNA]</scope>
    <source>
        <strain evidence="21">S2_005_002_R2_34</strain>
    </source>
</reference>
<protein>
    <recommendedName>
        <fullName evidence="16">Cytochrome c oxidase subunit 2</fullName>
        <ecNumber evidence="16">7.1.1.9</ecNumber>
    </recommendedName>
</protein>
<dbReference type="PROSITE" id="PS50999">
    <property type="entry name" value="COX2_TM"/>
    <property type="match status" value="1"/>
</dbReference>
<evidence type="ECO:0000256" key="15">
    <source>
        <dbReference type="RuleBase" id="RU000456"/>
    </source>
</evidence>
<evidence type="ECO:0000259" key="19">
    <source>
        <dbReference type="PROSITE" id="PS50857"/>
    </source>
</evidence>
<evidence type="ECO:0000256" key="17">
    <source>
        <dbReference type="SAM" id="Phobius"/>
    </source>
</evidence>
<dbReference type="InterPro" id="IPR045187">
    <property type="entry name" value="CcO_II"/>
</dbReference>
<dbReference type="PROSITE" id="PS50857">
    <property type="entry name" value="COX2_CUA"/>
    <property type="match status" value="1"/>
</dbReference>
<keyword evidence="5 15" id="KW-0679">Respiratory chain</keyword>
<comment type="cofactor">
    <cofactor evidence="1">
        <name>heme</name>
        <dbReference type="ChEBI" id="CHEBI:30413"/>
    </cofactor>
</comment>
<dbReference type="InterPro" id="IPR011759">
    <property type="entry name" value="Cyt_c_oxidase_su2_TM_dom"/>
</dbReference>
<dbReference type="EMBL" id="QFPW01000001">
    <property type="protein sequence ID" value="PZQ52180.1"/>
    <property type="molecule type" value="Genomic_DNA"/>
</dbReference>
<evidence type="ECO:0000256" key="9">
    <source>
        <dbReference type="ARBA" id="ARBA00022982"/>
    </source>
</evidence>
<dbReference type="InterPro" id="IPR014222">
    <property type="entry name" value="Cyt_c_oxidase_su2"/>
</dbReference>
<keyword evidence="10 17" id="KW-1133">Transmembrane helix</keyword>
<evidence type="ECO:0000256" key="2">
    <source>
        <dbReference type="ARBA" id="ARBA00004141"/>
    </source>
</evidence>
<feature type="domain" description="Cytochrome oxidase subunit II copper A binding" evidence="19">
    <location>
        <begin position="133"/>
        <end position="269"/>
    </location>
</feature>
<evidence type="ECO:0000256" key="11">
    <source>
        <dbReference type="ARBA" id="ARBA00023008"/>
    </source>
</evidence>
<dbReference type="InterPro" id="IPR036257">
    <property type="entry name" value="Cyt_c_oxidase_su2_TM_sf"/>
</dbReference>
<feature type="transmembrane region" description="Helical" evidence="17">
    <location>
        <begin position="104"/>
        <end position="126"/>
    </location>
</feature>
<evidence type="ECO:0000256" key="18">
    <source>
        <dbReference type="SAM" id="SignalP"/>
    </source>
</evidence>
<dbReference type="PANTHER" id="PTHR22888">
    <property type="entry name" value="CYTOCHROME C OXIDASE, SUBUNIT II"/>
    <property type="match status" value="1"/>
</dbReference>
<dbReference type="GO" id="GO:0004129">
    <property type="term" value="F:cytochrome-c oxidase activity"/>
    <property type="evidence" value="ECO:0007669"/>
    <property type="project" value="UniProtKB-EC"/>
</dbReference>
<keyword evidence="7 16" id="KW-0479">Metal-binding</keyword>
<dbReference type="PANTHER" id="PTHR22888:SF9">
    <property type="entry name" value="CYTOCHROME C OXIDASE SUBUNIT 2"/>
    <property type="match status" value="1"/>
</dbReference>
<dbReference type="PRINTS" id="PR01166">
    <property type="entry name" value="CYCOXIDASEII"/>
</dbReference>
<keyword evidence="12 17" id="KW-0472">Membrane</keyword>